<dbReference type="EMBL" id="HBUF01100126">
    <property type="protein sequence ID" value="CAG6637856.1"/>
    <property type="molecule type" value="Transcribed_RNA"/>
</dbReference>
<accession>A0A8D8QUI7</accession>
<dbReference type="AlphaFoldDB" id="A0A8D8QUI7"/>
<evidence type="ECO:0000313" key="2">
    <source>
        <dbReference type="EMBL" id="CAG6637856.1"/>
    </source>
</evidence>
<feature type="signal peptide" evidence="1">
    <location>
        <begin position="1"/>
        <end position="24"/>
    </location>
</feature>
<organism evidence="2">
    <name type="scientific">Cacopsylla melanoneura</name>
    <dbReference type="NCBI Taxonomy" id="428564"/>
    <lineage>
        <taxon>Eukaryota</taxon>
        <taxon>Metazoa</taxon>
        <taxon>Ecdysozoa</taxon>
        <taxon>Arthropoda</taxon>
        <taxon>Hexapoda</taxon>
        <taxon>Insecta</taxon>
        <taxon>Pterygota</taxon>
        <taxon>Neoptera</taxon>
        <taxon>Paraneoptera</taxon>
        <taxon>Hemiptera</taxon>
        <taxon>Sternorrhyncha</taxon>
        <taxon>Psylloidea</taxon>
        <taxon>Psyllidae</taxon>
        <taxon>Psyllinae</taxon>
        <taxon>Cacopsylla</taxon>
    </lineage>
</organism>
<feature type="chain" id="PRO_5034176863" evidence="1">
    <location>
        <begin position="25"/>
        <end position="156"/>
    </location>
</feature>
<keyword evidence="1" id="KW-0732">Signal</keyword>
<evidence type="ECO:0000256" key="1">
    <source>
        <dbReference type="SAM" id="SignalP"/>
    </source>
</evidence>
<reference evidence="2" key="1">
    <citation type="submission" date="2021-05" db="EMBL/GenBank/DDBJ databases">
        <authorList>
            <person name="Alioto T."/>
            <person name="Alioto T."/>
            <person name="Gomez Garrido J."/>
        </authorList>
    </citation>
    <scope>NUCLEOTIDE SEQUENCE</scope>
</reference>
<protein>
    <submittedName>
        <fullName evidence="2">Uncharacterized protein</fullName>
    </submittedName>
</protein>
<sequence>MVTMHSSILSVFYIQFLYLDVVQSFNVLSMFSAKLNADNVMTMDEDFNKNHWTNNRRAKIAHHYLKDKKKHDVIGKNITLVLNNLLKNYQSSEPPNYRKGLFDGLLFPSILEGLAIKFHGTYQQFKFEHQNARENLATRYVYFEWKTVVCPHNYSS</sequence>
<name>A0A8D8QUI7_9HEMI</name>
<proteinExistence type="predicted"/>